<gene>
    <name evidence="3" type="ORF">Prubr_64460</name>
</gene>
<keyword evidence="2" id="KW-0472">Membrane</keyword>
<dbReference type="InterPro" id="IPR046150">
    <property type="entry name" value="DUF6152"/>
</dbReference>
<accession>A0A810NDR0</accession>
<dbReference type="Proteomes" id="UP000680866">
    <property type="component" value="Chromosome"/>
</dbReference>
<evidence type="ECO:0000256" key="1">
    <source>
        <dbReference type="SAM" id="MobiDB-lite"/>
    </source>
</evidence>
<keyword evidence="2" id="KW-1133">Transmembrane helix</keyword>
<reference evidence="3" key="1">
    <citation type="submission" date="2020-08" db="EMBL/GenBank/DDBJ databases">
        <title>Whole genome shotgun sequence of Polymorphospora rubra NBRC 101157.</title>
        <authorList>
            <person name="Komaki H."/>
            <person name="Tamura T."/>
        </authorList>
    </citation>
    <scope>NUCLEOTIDE SEQUENCE</scope>
    <source>
        <strain evidence="3">NBRC 101157</strain>
    </source>
</reference>
<feature type="region of interest" description="Disordered" evidence="1">
    <location>
        <begin position="158"/>
        <end position="208"/>
    </location>
</feature>
<name>A0A810NDR0_9ACTN</name>
<organism evidence="3 4">
    <name type="scientific">Polymorphospora rubra</name>
    <dbReference type="NCBI Taxonomy" id="338584"/>
    <lineage>
        <taxon>Bacteria</taxon>
        <taxon>Bacillati</taxon>
        <taxon>Actinomycetota</taxon>
        <taxon>Actinomycetes</taxon>
        <taxon>Micromonosporales</taxon>
        <taxon>Micromonosporaceae</taxon>
        <taxon>Polymorphospora</taxon>
    </lineage>
</organism>
<evidence type="ECO:0000313" key="3">
    <source>
        <dbReference type="EMBL" id="BCJ69425.1"/>
    </source>
</evidence>
<feature type="compositionally biased region" description="Low complexity" evidence="1">
    <location>
        <begin position="193"/>
        <end position="208"/>
    </location>
</feature>
<evidence type="ECO:0000256" key="2">
    <source>
        <dbReference type="SAM" id="Phobius"/>
    </source>
</evidence>
<keyword evidence="2" id="KW-0812">Transmembrane</keyword>
<proteinExistence type="predicted"/>
<evidence type="ECO:0000313" key="4">
    <source>
        <dbReference type="Proteomes" id="UP000680866"/>
    </source>
</evidence>
<dbReference type="KEGG" id="pry:Prubr_64460"/>
<keyword evidence="4" id="KW-1185">Reference proteome</keyword>
<dbReference type="EMBL" id="AP023359">
    <property type="protein sequence ID" value="BCJ69425.1"/>
    <property type="molecule type" value="Genomic_DNA"/>
</dbReference>
<dbReference type="AlphaFoldDB" id="A0A810NDR0"/>
<feature type="compositionally biased region" description="Acidic residues" evidence="1">
    <location>
        <begin position="183"/>
        <end position="192"/>
    </location>
</feature>
<feature type="transmembrane region" description="Helical" evidence="2">
    <location>
        <begin position="205"/>
        <end position="226"/>
    </location>
</feature>
<sequence length="235" mass="24874">MLIVGAGVGVSAVLGAAPASAHHGWSEFDTRYAYYLSGELTEVDWGNPHVDATIAITNVALSEGWLDRELPGGLEEIGGQATMLSARPYDGGNDHLQLILGTIEYNQRQGMDRPLQVGDQIEAVGYLHQDDDELLRPETIWLEDGQGIRLRLLALPQEPEPAPQNTNSGATGDEAATPPPADSSDDASEESANEAGTNASASTSAAPWSVTGTAIVAAVAGGWIYLRRRPSSDER</sequence>
<protein>
    <submittedName>
        <fullName evidence="3">Uncharacterized protein</fullName>
    </submittedName>
</protein>
<dbReference type="Pfam" id="PF19649">
    <property type="entry name" value="DUF6152"/>
    <property type="match status" value="1"/>
</dbReference>